<sequence>MRPGRVPGRSSNACLELKIQSKETVHSIEMRSAAPPAYAHVLGMCCVSKRNVSKHNVPKRFC</sequence>
<comment type="caution">
    <text evidence="1">The sequence shown here is derived from an EMBL/GenBank/DDBJ whole genome shotgun (WGS) entry which is preliminary data.</text>
</comment>
<dbReference type="Proteomes" id="UP000316304">
    <property type="component" value="Unassembled WGS sequence"/>
</dbReference>
<protein>
    <submittedName>
        <fullName evidence="1">Uncharacterized protein</fullName>
    </submittedName>
</protein>
<dbReference type="EMBL" id="SJPT01000002">
    <property type="protein sequence ID" value="TWU24843.1"/>
    <property type="molecule type" value="Genomic_DNA"/>
</dbReference>
<evidence type="ECO:0000313" key="2">
    <source>
        <dbReference type="Proteomes" id="UP000316304"/>
    </source>
</evidence>
<dbReference type="AlphaFoldDB" id="A0A5C6CJ56"/>
<keyword evidence="2" id="KW-1185">Reference proteome</keyword>
<accession>A0A5C6CJ56</accession>
<organism evidence="1 2">
    <name type="scientific">Novipirellula galeiformis</name>
    <dbReference type="NCBI Taxonomy" id="2528004"/>
    <lineage>
        <taxon>Bacteria</taxon>
        <taxon>Pseudomonadati</taxon>
        <taxon>Planctomycetota</taxon>
        <taxon>Planctomycetia</taxon>
        <taxon>Pirellulales</taxon>
        <taxon>Pirellulaceae</taxon>
        <taxon>Novipirellula</taxon>
    </lineage>
</organism>
<name>A0A5C6CJ56_9BACT</name>
<reference evidence="1 2" key="1">
    <citation type="submission" date="2019-02" db="EMBL/GenBank/DDBJ databases">
        <title>Deep-cultivation of Planctomycetes and their phenomic and genomic characterization uncovers novel biology.</title>
        <authorList>
            <person name="Wiegand S."/>
            <person name="Jogler M."/>
            <person name="Boedeker C."/>
            <person name="Pinto D."/>
            <person name="Vollmers J."/>
            <person name="Rivas-Marin E."/>
            <person name="Kohn T."/>
            <person name="Peeters S.H."/>
            <person name="Heuer A."/>
            <person name="Rast P."/>
            <person name="Oberbeckmann S."/>
            <person name="Bunk B."/>
            <person name="Jeske O."/>
            <person name="Meyerdierks A."/>
            <person name="Storesund J.E."/>
            <person name="Kallscheuer N."/>
            <person name="Luecker S."/>
            <person name="Lage O.M."/>
            <person name="Pohl T."/>
            <person name="Merkel B.J."/>
            <person name="Hornburger P."/>
            <person name="Mueller R.-W."/>
            <person name="Bruemmer F."/>
            <person name="Labrenz M."/>
            <person name="Spormann A.M."/>
            <person name="Op Den Camp H."/>
            <person name="Overmann J."/>
            <person name="Amann R."/>
            <person name="Jetten M.S.M."/>
            <person name="Mascher T."/>
            <person name="Medema M.H."/>
            <person name="Devos D.P."/>
            <person name="Kaster A.-K."/>
            <person name="Ovreas L."/>
            <person name="Rohde M."/>
            <person name="Galperin M.Y."/>
            <person name="Jogler C."/>
        </authorList>
    </citation>
    <scope>NUCLEOTIDE SEQUENCE [LARGE SCALE GENOMIC DNA]</scope>
    <source>
        <strain evidence="1 2">Pla52o</strain>
    </source>
</reference>
<proteinExistence type="predicted"/>
<gene>
    <name evidence="1" type="ORF">Pla52o_11340</name>
</gene>
<evidence type="ECO:0000313" key="1">
    <source>
        <dbReference type="EMBL" id="TWU24843.1"/>
    </source>
</evidence>